<evidence type="ECO:0000259" key="2">
    <source>
        <dbReference type="PROSITE" id="PS51782"/>
    </source>
</evidence>
<comment type="caution">
    <text evidence="3">The sequence shown here is derived from an EMBL/GenBank/DDBJ whole genome shotgun (WGS) entry which is preliminary data.</text>
</comment>
<accession>A0ABY3B208</accession>
<evidence type="ECO:0000313" key="4">
    <source>
        <dbReference type="Proteomes" id="UP000319219"/>
    </source>
</evidence>
<proteinExistence type="predicted"/>
<dbReference type="CDD" id="cd00118">
    <property type="entry name" value="LysM"/>
    <property type="match status" value="2"/>
</dbReference>
<dbReference type="Gene3D" id="3.10.350.10">
    <property type="entry name" value="LysM domain"/>
    <property type="match status" value="2"/>
</dbReference>
<organism evidence="3 4">
    <name type="scientific">Paenibacillus ottowii</name>
    <dbReference type="NCBI Taxonomy" id="2315729"/>
    <lineage>
        <taxon>Bacteria</taxon>
        <taxon>Bacillati</taxon>
        <taxon>Bacillota</taxon>
        <taxon>Bacilli</taxon>
        <taxon>Bacillales</taxon>
        <taxon>Paenibacillaceae</taxon>
        <taxon>Paenibacillus</taxon>
    </lineage>
</organism>
<dbReference type="PANTHER" id="PTHR33734:SF22">
    <property type="entry name" value="MEMBRANE-BOUND LYTIC MUREIN TRANSGLYCOSYLASE D"/>
    <property type="match status" value="1"/>
</dbReference>
<dbReference type="SMART" id="SM00257">
    <property type="entry name" value="LysM"/>
    <property type="match status" value="2"/>
</dbReference>
<feature type="compositionally biased region" description="Basic and acidic residues" evidence="1">
    <location>
        <begin position="141"/>
        <end position="159"/>
    </location>
</feature>
<feature type="region of interest" description="Disordered" evidence="1">
    <location>
        <begin position="111"/>
        <end position="190"/>
    </location>
</feature>
<dbReference type="InterPro" id="IPR018392">
    <property type="entry name" value="LysM"/>
</dbReference>
<keyword evidence="4" id="KW-1185">Reference proteome</keyword>
<dbReference type="EMBL" id="VIJZ01000006">
    <property type="protein sequence ID" value="TQR97760.1"/>
    <property type="molecule type" value="Genomic_DNA"/>
</dbReference>
<dbReference type="RefSeq" id="WP_142613321.1">
    <property type="nucleotide sequence ID" value="NZ_VIJZ01000006.1"/>
</dbReference>
<dbReference type="SUPFAM" id="SSF54106">
    <property type="entry name" value="LysM domain"/>
    <property type="match status" value="2"/>
</dbReference>
<feature type="compositionally biased region" description="Polar residues" evidence="1">
    <location>
        <begin position="112"/>
        <end position="121"/>
    </location>
</feature>
<dbReference type="Proteomes" id="UP000319219">
    <property type="component" value="Unassembled WGS sequence"/>
</dbReference>
<feature type="compositionally biased region" description="Basic and acidic residues" evidence="1">
    <location>
        <begin position="522"/>
        <end position="556"/>
    </location>
</feature>
<feature type="compositionally biased region" description="Basic residues" evidence="1">
    <location>
        <begin position="557"/>
        <end position="566"/>
    </location>
</feature>
<reference evidence="3 4" key="1">
    <citation type="submission" date="2019-07" db="EMBL/GenBank/DDBJ databases">
        <title>Paenibacillus ottowii sp. nov. isolated from a fermentation system processing bovine manure.</title>
        <authorList>
            <person name="Velazquez L.F."/>
            <person name="Rajbanshi S."/>
            <person name="Guan S."/>
            <person name="Hinchee M."/>
            <person name="Welsh A."/>
        </authorList>
    </citation>
    <scope>NUCLEOTIDE SEQUENCE [LARGE SCALE GENOMIC DNA]</scope>
    <source>
        <strain evidence="3 4">MS2379</strain>
    </source>
</reference>
<evidence type="ECO:0000256" key="1">
    <source>
        <dbReference type="SAM" id="MobiDB-lite"/>
    </source>
</evidence>
<feature type="compositionally biased region" description="Basic and acidic residues" evidence="1">
    <location>
        <begin position="122"/>
        <end position="131"/>
    </location>
</feature>
<gene>
    <name evidence="3" type="ORF">FKV70_14805</name>
</gene>
<dbReference type="PROSITE" id="PS51782">
    <property type="entry name" value="LYSM"/>
    <property type="match status" value="2"/>
</dbReference>
<feature type="region of interest" description="Disordered" evidence="1">
    <location>
        <begin position="492"/>
        <end position="587"/>
    </location>
</feature>
<name>A0ABY3B208_9BACL</name>
<dbReference type="InterPro" id="IPR036779">
    <property type="entry name" value="LysM_dom_sf"/>
</dbReference>
<sequence length="587" mass="64236">MKIHIVKKGDTLYLLAQKYNVTLEKVIAANPQLADPNQLSIGEKIKIPTEPVTMETQPSTVYQHKVKQGDTLWKLSKAWNVPLKIIIDANSQLKNPNALLVGEIVNIPHYTENASDPSVNKKNTEVKEEMTQPKPENIPNPKEEMTQPKPESPTKEELTQPKAELTQPKPENMPIPKEEMTQPKETANPPKLPELKLPEVPMAPVNMAPVNMAPVNMAPVNMAPVNMAPVNMAPVNIAPANPAPPQFQPIITQPAPPQQMQPIVTQPIAPKPQLPVHIEKQPVAEKFCGCTSSKPMENSSWPLQQPAFDYSLPTNAMPNTWYPGIGSPQNWGNAPVNTSFAEHASPTAVADQGYHHDCEHPWCWGPMQTAPIHAHPTPYPAYSDCCCTPGVYSGHEASENTSYPVYPPFIHQGGPQQQPESAVQGTQWGHAWGGSQYSLPTNGYVSDYSQPVGQHTANHPYHPFAHGNAPMYPLEGYTTPYMFMPDCGCREGDAESVPASTGTQEVGNNLTVSSQNEVTSSTKKDDSASKGKSKDTSSNTSKEETAKAKVASEHVAVKKHKSRKSTGGRSRSSSYSVRARQNPWIND</sequence>
<dbReference type="PANTHER" id="PTHR33734">
    <property type="entry name" value="LYSM DOMAIN-CONTAINING GPI-ANCHORED PROTEIN 2"/>
    <property type="match status" value="1"/>
</dbReference>
<feature type="domain" description="LysM" evidence="2">
    <location>
        <begin position="2"/>
        <end position="47"/>
    </location>
</feature>
<protein>
    <submittedName>
        <fullName evidence="3">LysM peptidoglycan-binding domain-containing protein</fullName>
    </submittedName>
</protein>
<dbReference type="Pfam" id="PF01476">
    <property type="entry name" value="LysM"/>
    <property type="match status" value="2"/>
</dbReference>
<feature type="domain" description="LysM" evidence="2">
    <location>
        <begin position="62"/>
        <end position="107"/>
    </location>
</feature>
<feature type="compositionally biased region" description="Low complexity" evidence="1">
    <location>
        <begin position="567"/>
        <end position="578"/>
    </location>
</feature>
<feature type="compositionally biased region" description="Polar residues" evidence="1">
    <location>
        <begin position="498"/>
        <end position="518"/>
    </location>
</feature>
<evidence type="ECO:0000313" key="3">
    <source>
        <dbReference type="EMBL" id="TQR97760.1"/>
    </source>
</evidence>